<dbReference type="PANTHER" id="PTHR21666">
    <property type="entry name" value="PEPTIDASE-RELATED"/>
    <property type="match status" value="1"/>
</dbReference>
<evidence type="ECO:0000313" key="2">
    <source>
        <dbReference type="EMBL" id="OIR23033.1"/>
    </source>
</evidence>
<dbReference type="CDD" id="cd12797">
    <property type="entry name" value="M23_peptidase"/>
    <property type="match status" value="1"/>
</dbReference>
<comment type="caution">
    <text evidence="2">The sequence shown here is derived from an EMBL/GenBank/DDBJ whole genome shotgun (WGS) entry which is preliminary data.</text>
</comment>
<dbReference type="InterPro" id="IPR050570">
    <property type="entry name" value="Cell_wall_metabolism_enzyme"/>
</dbReference>
<proteinExistence type="predicted"/>
<organism evidence="2 3">
    <name type="scientific">Marine Group III euryarchaeote CG-Epi2</name>
    <dbReference type="NCBI Taxonomy" id="1888996"/>
    <lineage>
        <taxon>Archaea</taxon>
        <taxon>Methanobacteriati</taxon>
        <taxon>Thermoplasmatota</taxon>
        <taxon>Thermoplasmata</taxon>
        <taxon>Candidatus Thermoprofundales</taxon>
    </lineage>
</organism>
<feature type="domain" description="M23ase beta-sheet core" evidence="1">
    <location>
        <begin position="66"/>
        <end position="162"/>
    </location>
</feature>
<evidence type="ECO:0000313" key="3">
    <source>
        <dbReference type="Proteomes" id="UP000183615"/>
    </source>
</evidence>
<dbReference type="Pfam" id="PF01551">
    <property type="entry name" value="Peptidase_M23"/>
    <property type="match status" value="1"/>
</dbReference>
<dbReference type="EMBL" id="MIYZ01000002">
    <property type="protein sequence ID" value="OIR23033.1"/>
    <property type="molecule type" value="Genomic_DNA"/>
</dbReference>
<name>A0A1J5TQ29_9ARCH</name>
<dbReference type="InterPro" id="IPR011055">
    <property type="entry name" value="Dup_hybrid_motif"/>
</dbReference>
<dbReference type="PANTHER" id="PTHR21666:SF270">
    <property type="entry name" value="MUREIN HYDROLASE ACTIVATOR ENVC"/>
    <property type="match status" value="1"/>
</dbReference>
<protein>
    <recommendedName>
        <fullName evidence="1">M23ase beta-sheet core domain-containing protein</fullName>
    </recommendedName>
</protein>
<evidence type="ECO:0000259" key="1">
    <source>
        <dbReference type="Pfam" id="PF01551"/>
    </source>
</evidence>
<gene>
    <name evidence="2" type="ORF">BET99_02975</name>
</gene>
<reference evidence="2 3" key="1">
    <citation type="submission" date="2016-08" db="EMBL/GenBank/DDBJ databases">
        <title>New Insights into Marine Group III Euryarchaeota, from dark to light.</title>
        <authorList>
            <person name="Haro-Moreno J.M."/>
            <person name="Rodriguez-Valera F."/>
            <person name="Lopez-Garcia P."/>
            <person name="Moreira D."/>
            <person name="Martin-Cuadrado A.B."/>
        </authorList>
    </citation>
    <scope>NUCLEOTIDE SEQUENCE [LARGE SCALE GENOMIC DNA]</scope>
    <source>
        <strain evidence="2">CG-Epi2</strain>
    </source>
</reference>
<dbReference type="Gene3D" id="2.70.70.10">
    <property type="entry name" value="Glucose Permease (Domain IIA)"/>
    <property type="match status" value="1"/>
</dbReference>
<dbReference type="InterPro" id="IPR016047">
    <property type="entry name" value="M23ase_b-sheet_dom"/>
</dbReference>
<dbReference type="GO" id="GO:0004222">
    <property type="term" value="F:metalloendopeptidase activity"/>
    <property type="evidence" value="ECO:0007669"/>
    <property type="project" value="TreeGrafter"/>
</dbReference>
<dbReference type="AlphaFoldDB" id="A0A1J5TQ29"/>
<accession>A0A1J5TQ29</accession>
<sequence>MKNIESILKTAFVDFYPVVDLPKNYSVLDLNKNSWNLPETEFCIGKYDEYRPNMYNTNIFAGIRNIHMGIDIGGPVGTSCMAFTDGVISHYGYNPEPGDYGNVIITKHKISQTTIWALYGHLDSLSIANKSVGQKLSAGEILGNFGNNQENGGWEPHLHFQLSLIEPLTHDLPGVVSSEDRKQALLDYPDPRLVLGPLY</sequence>
<dbReference type="Proteomes" id="UP000183615">
    <property type="component" value="Unassembled WGS sequence"/>
</dbReference>
<dbReference type="SUPFAM" id="SSF51261">
    <property type="entry name" value="Duplicated hybrid motif"/>
    <property type="match status" value="1"/>
</dbReference>